<keyword evidence="2" id="KW-1185">Reference proteome</keyword>
<sequence length="428" mass="48917">MNAKEFRAKAESGEVLIDSHDKMLRIAYLYSNHPDRGYGLWEDDGAFGVVEELHTRGWSFGQGDLRFNRTLDIFYLAQIATCTWRSTNHFSDDFEIPSADDFDSFYTQHSQLLNQDAWRQFYSPPFIAQATSARLYRMPDLLDLPDSSDPIAQPRFHRGVGHFTKLPRWAYNVARTRSRQSTLSVAEMTQIAISTLKQTISRLREGGFLSVQTYSETQARFWLEYMKVDQPSPLPTRRHGTLTDLELWDSVKGQTTLLEPDLDGTRKGEVQWAGGPDGGIEPQTEYRGFEPEVGSEEEIGFLAAVAAKETEGVVDMGYLDYTIRSHILLGVMRAAFESAEREQHLDDLKRGIAAAGRIEDETKAEQWIQKALTLIEPYVQKGDTQWPITVEDRSELLRLILLENGQLFARWKLSPISKEFNFELKARC</sequence>
<evidence type="ECO:0000313" key="1">
    <source>
        <dbReference type="EMBL" id="ERF73979.1"/>
    </source>
</evidence>
<dbReference type="Proteomes" id="UP000019373">
    <property type="component" value="Unassembled WGS sequence"/>
</dbReference>
<evidence type="ECO:0000313" key="2">
    <source>
        <dbReference type="Proteomes" id="UP000019373"/>
    </source>
</evidence>
<dbReference type="GeneID" id="19238831"/>
<organism evidence="1 2">
    <name type="scientific">Endocarpon pusillum (strain Z07020 / HMAS-L-300199)</name>
    <name type="common">Lichen-forming fungus</name>
    <dbReference type="NCBI Taxonomy" id="1263415"/>
    <lineage>
        <taxon>Eukaryota</taxon>
        <taxon>Fungi</taxon>
        <taxon>Dikarya</taxon>
        <taxon>Ascomycota</taxon>
        <taxon>Pezizomycotina</taxon>
        <taxon>Eurotiomycetes</taxon>
        <taxon>Chaetothyriomycetidae</taxon>
        <taxon>Verrucariales</taxon>
        <taxon>Verrucariaceae</taxon>
        <taxon>Endocarpon</taxon>
    </lineage>
</organism>
<accession>U1HX30</accession>
<dbReference type="HOGENOM" id="CLU_619841_0_0_1"/>
<name>U1HX30_ENDPU</name>
<gene>
    <name evidence="1" type="ORF">EPUS_03793</name>
</gene>
<proteinExistence type="predicted"/>
<dbReference type="EMBL" id="KE720909">
    <property type="protein sequence ID" value="ERF73979.1"/>
    <property type="molecule type" value="Genomic_DNA"/>
</dbReference>
<dbReference type="RefSeq" id="XP_007800291.1">
    <property type="nucleotide sequence ID" value="XM_007802100.1"/>
</dbReference>
<protein>
    <submittedName>
        <fullName evidence="1">Uncharacterized protein</fullName>
    </submittedName>
</protein>
<dbReference type="OMA" id="KLPRWAY"/>
<reference evidence="2" key="1">
    <citation type="journal article" date="2014" name="BMC Genomics">
        <title>Genome characteristics reveal the impact of lichenization on lichen-forming fungus Endocarpon pusillum Hedwig (Verrucariales, Ascomycota).</title>
        <authorList>
            <person name="Wang Y.-Y."/>
            <person name="Liu B."/>
            <person name="Zhang X.-Y."/>
            <person name="Zhou Q.-M."/>
            <person name="Zhang T."/>
            <person name="Li H."/>
            <person name="Yu Y.-F."/>
            <person name="Zhang X.-L."/>
            <person name="Hao X.-Y."/>
            <person name="Wang M."/>
            <person name="Wang L."/>
            <person name="Wei J.-C."/>
        </authorList>
    </citation>
    <scope>NUCLEOTIDE SEQUENCE [LARGE SCALE GENOMIC DNA]</scope>
    <source>
        <strain evidence="2">Z07020 / HMAS-L-300199</strain>
    </source>
</reference>
<dbReference type="eggNOG" id="ENOG502SJTF">
    <property type="taxonomic scope" value="Eukaryota"/>
</dbReference>
<dbReference type="AlphaFoldDB" id="U1HX30"/>
<dbReference type="OrthoDB" id="427186at2759"/>